<evidence type="ECO:0000256" key="1">
    <source>
        <dbReference type="SAM" id="MobiDB-lite"/>
    </source>
</evidence>
<name>A0AAY5L481_ESOLU</name>
<reference evidence="3 4" key="1">
    <citation type="submission" date="2020-02" db="EMBL/GenBank/DDBJ databases">
        <title>Esox lucius (northern pike) genome, fEsoLuc1, primary haplotype.</title>
        <authorList>
            <person name="Myers G."/>
            <person name="Karagic N."/>
            <person name="Meyer A."/>
            <person name="Pippel M."/>
            <person name="Reichard M."/>
            <person name="Winkler S."/>
            <person name="Tracey A."/>
            <person name="Sims Y."/>
            <person name="Howe K."/>
            <person name="Rhie A."/>
            <person name="Formenti G."/>
            <person name="Durbin R."/>
            <person name="Fedrigo O."/>
            <person name="Jarvis E.D."/>
        </authorList>
    </citation>
    <scope>NUCLEOTIDE SEQUENCE [LARGE SCALE GENOMIC DNA]</scope>
</reference>
<organism evidence="3 4">
    <name type="scientific">Esox lucius</name>
    <name type="common">Northern pike</name>
    <dbReference type="NCBI Taxonomy" id="8010"/>
    <lineage>
        <taxon>Eukaryota</taxon>
        <taxon>Metazoa</taxon>
        <taxon>Chordata</taxon>
        <taxon>Craniata</taxon>
        <taxon>Vertebrata</taxon>
        <taxon>Euteleostomi</taxon>
        <taxon>Actinopterygii</taxon>
        <taxon>Neopterygii</taxon>
        <taxon>Teleostei</taxon>
        <taxon>Protacanthopterygii</taxon>
        <taxon>Esociformes</taxon>
        <taxon>Esocidae</taxon>
        <taxon>Esox</taxon>
    </lineage>
</organism>
<dbReference type="SUPFAM" id="SSF53098">
    <property type="entry name" value="Ribonuclease H-like"/>
    <property type="match status" value="1"/>
</dbReference>
<reference evidence="3" key="3">
    <citation type="submission" date="2025-09" db="UniProtKB">
        <authorList>
            <consortium name="Ensembl"/>
        </authorList>
    </citation>
    <scope>IDENTIFICATION</scope>
</reference>
<dbReference type="Pfam" id="PF05699">
    <property type="entry name" value="Dimer_Tnp_hAT"/>
    <property type="match status" value="1"/>
</dbReference>
<dbReference type="SUPFAM" id="SSF57667">
    <property type="entry name" value="beta-beta-alpha zinc fingers"/>
    <property type="match status" value="1"/>
</dbReference>
<dbReference type="Ensembl" id="ENSELUT00000107154.1">
    <property type="protein sequence ID" value="ENSELUP00000093542.1"/>
    <property type="gene ID" value="ENSELUG00000039539.1"/>
</dbReference>
<keyword evidence="4" id="KW-1185">Reference proteome</keyword>
<dbReference type="InterPro" id="IPR012337">
    <property type="entry name" value="RNaseH-like_sf"/>
</dbReference>
<evidence type="ECO:0000313" key="4">
    <source>
        <dbReference type="Proteomes" id="UP000265140"/>
    </source>
</evidence>
<dbReference type="PANTHER" id="PTHR46481:SF4">
    <property type="entry name" value="ZINC FINGER BED DOMAIN-CONTAINING PROTEIN 4"/>
    <property type="match status" value="1"/>
</dbReference>
<evidence type="ECO:0000259" key="2">
    <source>
        <dbReference type="Pfam" id="PF05699"/>
    </source>
</evidence>
<feature type="region of interest" description="Disordered" evidence="1">
    <location>
        <begin position="479"/>
        <end position="500"/>
    </location>
</feature>
<proteinExistence type="predicted"/>
<dbReference type="InterPro" id="IPR052035">
    <property type="entry name" value="ZnF_BED_domain_contain"/>
</dbReference>
<feature type="domain" description="HAT C-terminal dimerisation" evidence="2">
    <location>
        <begin position="527"/>
        <end position="607"/>
    </location>
</feature>
<dbReference type="GO" id="GO:0046983">
    <property type="term" value="F:protein dimerization activity"/>
    <property type="evidence" value="ECO:0007669"/>
    <property type="project" value="InterPro"/>
</dbReference>
<dbReference type="AlphaFoldDB" id="A0AAY5L481"/>
<dbReference type="Proteomes" id="UP000265140">
    <property type="component" value="Chromosome 8"/>
</dbReference>
<accession>A0AAY5L481</accession>
<dbReference type="InterPro" id="IPR036236">
    <property type="entry name" value="Znf_C2H2_sf"/>
</dbReference>
<dbReference type="GeneTree" id="ENSGT00940000158431"/>
<sequence>MYGNCSKSQSAQTMANLTERVIQSAPSSLKAIVWAHFGYYNLEGKTELDKTHAICRLCKAKVKYFGNTTKQPKITNLPVNQRTLFQCSKLPPNSERAKKITQSIAYCIAKDLRPYSMVDNDGFRYMKHIIEPRYTIPSRRLFTEKTIPQLYSETKEQIAGSLQKAIRVAITCDAWTSRAVQSYVTFTAHFITDCWQLETRVLQTRAMNESHTGAHMNELFQTVAQEWHLTTSDLVIVTDNAANMLAAAQMGNFEQVKCFAHTINLAAQRALKLPTVSRLLGRIRRITGFFHRSTSASHILEQKQKLLELPPDKLKTDVATRWNSAFDMIERFLEQQAAICAALLSPEVRKSGTDICTLSETDVTNAEEIAVTLKPIKDATNIMCEDSTPTLSVIAPMHAQLLHDTETGFSGDTQMVREIKQAIHEDLLKRYSTVADKNMLYTASILDPRFKALPFLSQDEQYDVQSKVIAEAVALEDYAEVPSGPDEGSPGPKRRCTPTPLESLLGKTFSDAGVVPKSSNTRAEEEMKKYLETTSPLSLSEDPLIWWRCHETVFPLLAKLAKRYLCIPGTSVASERVFSTAGDIITAQRSMLTPEHVDQLLFLQNNLHIPSGEESILSQGV</sequence>
<dbReference type="PANTHER" id="PTHR46481">
    <property type="entry name" value="ZINC FINGER BED DOMAIN-CONTAINING PROTEIN 4"/>
    <property type="match status" value="1"/>
</dbReference>
<protein>
    <recommendedName>
        <fullName evidence="2">HAT C-terminal dimerisation domain-containing protein</fullName>
    </recommendedName>
</protein>
<dbReference type="InterPro" id="IPR008906">
    <property type="entry name" value="HATC_C_dom"/>
</dbReference>
<evidence type="ECO:0000313" key="3">
    <source>
        <dbReference type="Ensembl" id="ENSELUP00000093542.1"/>
    </source>
</evidence>
<dbReference type="SUPFAM" id="SSF140996">
    <property type="entry name" value="Hermes dimerisation domain"/>
    <property type="match status" value="1"/>
</dbReference>
<reference evidence="3" key="2">
    <citation type="submission" date="2025-08" db="UniProtKB">
        <authorList>
            <consortium name="Ensembl"/>
        </authorList>
    </citation>
    <scope>IDENTIFICATION</scope>
</reference>